<keyword evidence="3" id="KW-0436">Ligase</keyword>
<gene>
    <name evidence="7" type="ORF">UJA718_LOCUS36185</name>
</gene>
<feature type="non-terminal residue" evidence="7">
    <location>
        <position position="1"/>
    </location>
</feature>
<dbReference type="PROSITE" id="PS51221">
    <property type="entry name" value="TTL"/>
    <property type="match status" value="1"/>
</dbReference>
<sequence>ENMWTNQEFIDKYLRPNHLTDRWDKLIYPAMKDAIVCSMLVAQDTIDARKNSFELFGADFMLGEDLKPWLIEINCSPTMARCTAVTTDMCDSVLEDTCKVMIDRKYNRTADTGRFELIHKGTPVPVPIYVGIDLRVEGKTFKSGRSANNFRTVSPETQNNNTNNNNNTFNLHASAPSHMNSSSLSTSLSMTPAENRPVLAHSASALATHLQSSSSKSSSSPVSLKLRREMTQPTLTRIDVAPIADSSLEKLAASENYLFQFRSVPNTNTNIITNN</sequence>
<keyword evidence="5" id="KW-0067">ATP-binding</keyword>
<keyword evidence="4" id="KW-0547">Nucleotide-binding</keyword>
<evidence type="ECO:0000256" key="3">
    <source>
        <dbReference type="ARBA" id="ARBA00022598"/>
    </source>
</evidence>
<dbReference type="GO" id="GO:0015630">
    <property type="term" value="C:microtubule cytoskeleton"/>
    <property type="evidence" value="ECO:0007669"/>
    <property type="project" value="TreeGrafter"/>
</dbReference>
<keyword evidence="8" id="KW-1185">Reference proteome</keyword>
<dbReference type="GO" id="GO:0070736">
    <property type="term" value="F:protein-glycine ligase activity, initiating"/>
    <property type="evidence" value="ECO:0007669"/>
    <property type="project" value="TreeGrafter"/>
</dbReference>
<feature type="compositionally biased region" description="Low complexity" evidence="6">
    <location>
        <begin position="159"/>
        <end position="170"/>
    </location>
</feature>
<dbReference type="PANTHER" id="PTHR45870">
    <property type="entry name" value="TUBULIN MONOGLYCYLASE TTLL3"/>
    <property type="match status" value="1"/>
</dbReference>
<dbReference type="Pfam" id="PF03133">
    <property type="entry name" value="TTL"/>
    <property type="match status" value="1"/>
</dbReference>
<evidence type="ECO:0000313" key="8">
    <source>
        <dbReference type="Proteomes" id="UP000663873"/>
    </source>
</evidence>
<feature type="region of interest" description="Disordered" evidence="6">
    <location>
        <begin position="147"/>
        <end position="191"/>
    </location>
</feature>
<evidence type="ECO:0000256" key="1">
    <source>
        <dbReference type="ARBA" id="ARBA00004496"/>
    </source>
</evidence>
<dbReference type="GO" id="GO:0005737">
    <property type="term" value="C:cytoplasm"/>
    <property type="evidence" value="ECO:0007669"/>
    <property type="project" value="UniProtKB-SubCell"/>
</dbReference>
<feature type="non-terminal residue" evidence="7">
    <location>
        <position position="275"/>
    </location>
</feature>
<dbReference type="AlphaFoldDB" id="A0A821ID26"/>
<comment type="caution">
    <text evidence="7">The sequence shown here is derived from an EMBL/GenBank/DDBJ whole genome shotgun (WGS) entry which is preliminary data.</text>
</comment>
<dbReference type="PANTHER" id="PTHR45870:SF2">
    <property type="entry name" value="TUBULIN MONOGLYCYLASE TTLL3"/>
    <property type="match status" value="1"/>
</dbReference>
<feature type="compositionally biased region" description="Low complexity" evidence="6">
    <location>
        <begin position="205"/>
        <end position="223"/>
    </location>
</feature>
<dbReference type="Proteomes" id="UP000663873">
    <property type="component" value="Unassembled WGS sequence"/>
</dbReference>
<feature type="compositionally biased region" description="Low complexity" evidence="6">
    <location>
        <begin position="177"/>
        <end position="191"/>
    </location>
</feature>
<organism evidence="7 8">
    <name type="scientific">Rotaria socialis</name>
    <dbReference type="NCBI Taxonomy" id="392032"/>
    <lineage>
        <taxon>Eukaryota</taxon>
        <taxon>Metazoa</taxon>
        <taxon>Spiralia</taxon>
        <taxon>Gnathifera</taxon>
        <taxon>Rotifera</taxon>
        <taxon>Eurotatoria</taxon>
        <taxon>Bdelloidea</taxon>
        <taxon>Philodinida</taxon>
        <taxon>Philodinidae</taxon>
        <taxon>Rotaria</taxon>
    </lineage>
</organism>
<dbReference type="InterPro" id="IPR051437">
    <property type="entry name" value="TTLL_monoglycylase"/>
</dbReference>
<comment type="subcellular location">
    <subcellularLocation>
        <location evidence="1">Cytoplasm</location>
    </subcellularLocation>
</comment>
<dbReference type="Gene3D" id="3.30.470.20">
    <property type="entry name" value="ATP-grasp fold, B domain"/>
    <property type="match status" value="1"/>
</dbReference>
<dbReference type="GO" id="GO:0005524">
    <property type="term" value="F:ATP binding"/>
    <property type="evidence" value="ECO:0007669"/>
    <property type="project" value="UniProtKB-KW"/>
</dbReference>
<feature type="compositionally biased region" description="Polar residues" evidence="6">
    <location>
        <begin position="147"/>
        <end position="158"/>
    </location>
</feature>
<dbReference type="InterPro" id="IPR004344">
    <property type="entry name" value="TTL/TTLL_fam"/>
</dbReference>
<evidence type="ECO:0000256" key="4">
    <source>
        <dbReference type="ARBA" id="ARBA00022741"/>
    </source>
</evidence>
<name>A0A821ID26_9BILA</name>
<protein>
    <submittedName>
        <fullName evidence="7">Uncharacterized protein</fullName>
    </submittedName>
</protein>
<evidence type="ECO:0000313" key="7">
    <source>
        <dbReference type="EMBL" id="CAF4699954.1"/>
    </source>
</evidence>
<feature type="region of interest" description="Disordered" evidence="6">
    <location>
        <begin position="205"/>
        <end position="225"/>
    </location>
</feature>
<evidence type="ECO:0000256" key="2">
    <source>
        <dbReference type="ARBA" id="ARBA00022490"/>
    </source>
</evidence>
<dbReference type="EMBL" id="CAJOBP010034679">
    <property type="protein sequence ID" value="CAF4699954.1"/>
    <property type="molecule type" value="Genomic_DNA"/>
</dbReference>
<evidence type="ECO:0000256" key="5">
    <source>
        <dbReference type="ARBA" id="ARBA00022840"/>
    </source>
</evidence>
<evidence type="ECO:0000256" key="6">
    <source>
        <dbReference type="SAM" id="MobiDB-lite"/>
    </source>
</evidence>
<proteinExistence type="predicted"/>
<reference evidence="7" key="1">
    <citation type="submission" date="2021-02" db="EMBL/GenBank/DDBJ databases">
        <authorList>
            <person name="Nowell W R."/>
        </authorList>
    </citation>
    <scope>NUCLEOTIDE SEQUENCE</scope>
</reference>
<dbReference type="SUPFAM" id="SSF56059">
    <property type="entry name" value="Glutathione synthetase ATP-binding domain-like"/>
    <property type="match status" value="1"/>
</dbReference>
<accession>A0A821ID26</accession>
<keyword evidence="2" id="KW-0963">Cytoplasm</keyword>